<proteinExistence type="predicted"/>
<evidence type="ECO:0008006" key="3">
    <source>
        <dbReference type="Google" id="ProtNLM"/>
    </source>
</evidence>
<dbReference type="GeneID" id="84573373"/>
<comment type="caution">
    <text evidence="1">The sequence shown here is derived from an EMBL/GenBank/DDBJ whole genome shotgun (WGS) entry which is preliminary data.</text>
</comment>
<sequence>MANSSLPQEQKMYDTALNLIGVIAKVPLVKVDREQFLRQQFANSPYLEEILLLGPQSVYTPKALEKKARAIVRSNTNKTSAVSFATGLPANPFVMVPAAGADVAQYFGFALHMAQQIAYLFGEDELFTNGGELTEEAKVRVIAYLGVMCGAAGAGNLIVQTSRVVGQNVGKKVAGQALTKTTWYPLVKKIGVLLGQKITKKTVEKTISKAVPLLGGVVSGGLTFATFRSMGFRLTDEFFKLVTGEDQEEMELNPEFLASIVDVDGPNHRRR</sequence>
<organism evidence="1 2">
    <name type="scientific">Corynebacterium matruchotii</name>
    <dbReference type="NCBI Taxonomy" id="43768"/>
    <lineage>
        <taxon>Bacteria</taxon>
        <taxon>Bacillati</taxon>
        <taxon>Actinomycetota</taxon>
        <taxon>Actinomycetes</taxon>
        <taxon>Mycobacteriales</taxon>
        <taxon>Corynebacteriaceae</taxon>
        <taxon>Corynebacterium</taxon>
    </lineage>
</organism>
<gene>
    <name evidence="1" type="ORF">NCTC10254_00159</name>
</gene>
<evidence type="ECO:0000313" key="2">
    <source>
        <dbReference type="Proteomes" id="UP000249886"/>
    </source>
</evidence>
<reference evidence="1 2" key="1">
    <citation type="submission" date="2018-06" db="EMBL/GenBank/DDBJ databases">
        <authorList>
            <consortium name="Pathogen Informatics"/>
            <person name="Doyle S."/>
        </authorList>
    </citation>
    <scope>NUCLEOTIDE SEQUENCE [LARGE SCALE GENOMIC DNA]</scope>
    <source>
        <strain evidence="1 2">NCTC10254</strain>
    </source>
</reference>
<accession>A0A8B4H2W3</accession>
<protein>
    <recommendedName>
        <fullName evidence="3">EcsC family protein</fullName>
    </recommendedName>
</protein>
<dbReference type="EMBL" id="UARK01000001">
    <property type="protein sequence ID" value="SPW23798.1"/>
    <property type="molecule type" value="Genomic_DNA"/>
</dbReference>
<dbReference type="RefSeq" id="WP_005524551.1">
    <property type="nucleotide sequence ID" value="NZ_CAUOLB010000012.1"/>
</dbReference>
<name>A0A8B4H2W3_9CORY</name>
<dbReference type="AlphaFoldDB" id="A0A8B4H2W3"/>
<evidence type="ECO:0000313" key="1">
    <source>
        <dbReference type="EMBL" id="SPW23798.1"/>
    </source>
</evidence>
<dbReference type="Proteomes" id="UP000249886">
    <property type="component" value="Unassembled WGS sequence"/>
</dbReference>